<dbReference type="RefSeq" id="WP_087107153.1">
    <property type="nucleotide sequence ID" value="NZ_CBCSCN010000014.1"/>
</dbReference>
<reference evidence="1 2" key="1">
    <citation type="submission" date="2017-03" db="EMBL/GenBank/DDBJ databases">
        <authorList>
            <person name="Afonso C.L."/>
            <person name="Miller P.J."/>
            <person name="Scott M.A."/>
            <person name="Spackman E."/>
            <person name="Goraichik I."/>
            <person name="Dimitrov K.M."/>
            <person name="Suarez D.L."/>
            <person name="Swayne D.E."/>
        </authorList>
    </citation>
    <scope>NUCLEOTIDE SEQUENCE [LARGE SCALE GENOMIC DNA]</scope>
    <source>
        <strain evidence="1">SB41UT1</strain>
    </source>
</reference>
<accession>A0A1X7AFZ2</accession>
<sequence>MSAITTPPNNPTIVTHSLRSGIQTLDQRGSHECQITLTSNQEVTQQLYISGRAAEGDGRVISHTKSDGKPLTERSRVSFYLDHQHSYLHLHRPGTEDQKPVDIVTGKYARNTGLLKFATSMRATSAALPNGLRQTLGMAMYFVATALMGARTLIPCKASLNDEVRLYQQFGEDWRHHPHVTFELDDQQADQLQAWVQNLQKLSREGKYPLTFKLASNNCHGFTREAFTKTGYPGQFIDYFDNLALQSRGLGTAESVRAVHGLKPALARIYQNFIQPWLQWKPSVVYQPRISSDYLDNLLTAAQEQHQKANLKAEQASVPTPKGCMERIKAYLSSGSPLASAERLQKCRRYTEAQTILAKELTRLEDNIRLLKDKPDPTLQAETIRDLNLVFAIAQKVAHKSAIDIDRMKKDV</sequence>
<evidence type="ECO:0000313" key="2">
    <source>
        <dbReference type="Proteomes" id="UP000196573"/>
    </source>
</evidence>
<keyword evidence="2" id="KW-1185">Reference proteome</keyword>
<protein>
    <submittedName>
        <fullName evidence="1">Uncharacterized protein</fullName>
    </submittedName>
</protein>
<gene>
    <name evidence="1" type="ORF">EHSB41UT_00801</name>
</gene>
<organism evidence="1 2">
    <name type="scientific">Parendozoicomonas haliclonae</name>
    <dbReference type="NCBI Taxonomy" id="1960125"/>
    <lineage>
        <taxon>Bacteria</taxon>
        <taxon>Pseudomonadati</taxon>
        <taxon>Pseudomonadota</taxon>
        <taxon>Gammaproteobacteria</taxon>
        <taxon>Oceanospirillales</taxon>
        <taxon>Endozoicomonadaceae</taxon>
        <taxon>Parendozoicomonas</taxon>
    </lineage>
</organism>
<dbReference type="EMBL" id="FWPT01000002">
    <property type="protein sequence ID" value="SMA37868.1"/>
    <property type="molecule type" value="Genomic_DNA"/>
</dbReference>
<name>A0A1X7AFZ2_9GAMM</name>
<proteinExistence type="predicted"/>
<evidence type="ECO:0000313" key="1">
    <source>
        <dbReference type="EMBL" id="SMA37868.1"/>
    </source>
</evidence>
<dbReference type="AlphaFoldDB" id="A0A1X7AFZ2"/>
<dbReference type="Proteomes" id="UP000196573">
    <property type="component" value="Unassembled WGS sequence"/>
</dbReference>